<evidence type="ECO:0000256" key="8">
    <source>
        <dbReference type="PROSITE-ProRule" id="PRU10141"/>
    </source>
</evidence>
<dbReference type="InterPro" id="IPR011990">
    <property type="entry name" value="TPR-like_helical_dom_sf"/>
</dbReference>
<keyword evidence="2" id="KW-0677">Repeat</keyword>
<feature type="repeat" description="TPR" evidence="7">
    <location>
        <begin position="602"/>
        <end position="635"/>
    </location>
</feature>
<dbReference type="Gene3D" id="3.30.200.20">
    <property type="entry name" value="Phosphorylase Kinase, domain 1"/>
    <property type="match status" value="1"/>
</dbReference>
<dbReference type="EMBL" id="RSCL01000016">
    <property type="protein sequence ID" value="RUT02397.1"/>
    <property type="molecule type" value="Genomic_DNA"/>
</dbReference>
<sequence>MSIQCPTCLTTNTDSAVSCIACGTPLTTNSNSTGYHLPRGTLLKQGQYQIEKLLGEGGFGITYKGVYLPNSAQVAIKELWPEKAVRIGNTITWPSSIPPAQRLHQINKVQLEASYQQKCVHPSIAQVYDWFEENNTAYIVMEFIPGKSLYQILQDEGILEETRVKYYFLQIAEALKVIHANNLLHRDIKPDNILVDNNRAVLIDFGATKEFIAGQTSEVSITLTRGYAPLEQYSCRGKRFPATDFYALCASMYELLTGNLPPAATDIINGCDTLIPPRQLRPNLSPLIEKIVLTGMQHRVEDRFQGADELIDALNNKFVSPSQKRARELVKQGKLAEAVIVYEKHLNSEPNDGEVATELALVQMHLDDTQAENAAFGAIQLKPSDGRAYGVLGLVNCRKSNWSEALINLQKAANLSPQEGWILANLAWALGNSKNWQQADFFINKALQLEPNSTFALGIQAWIAVNQQQWKLGVSTATQAIFKMRQNSSVNSQQLQQWVYPYLIFALDKAVVTQQATDVERRIQEFIAQVPNNNFGFGFRGWKQAMQGLWNDAALNFDSSNKSSQVSSWTLVNKGITQEHLHNFQAAIQSYETCIVKYPSQYFALYRLGTLYGQAGQWQKARYYLEKAVKLQPNYAEAYHNLGWVMINIKDQNGQVENCTEILSVYRKAFQLYTQQGKHSFAQLIKQAFLAVNAGNF</sequence>
<dbReference type="PANTHER" id="PTHR43289:SF34">
    <property type="entry name" value="SERINE_THREONINE-PROTEIN KINASE YBDM-RELATED"/>
    <property type="match status" value="1"/>
</dbReference>
<dbReference type="RefSeq" id="WP_127084122.1">
    <property type="nucleotide sequence ID" value="NZ_RSCL01000016.1"/>
</dbReference>
<dbReference type="OrthoDB" id="581647at2"/>
<evidence type="ECO:0000256" key="7">
    <source>
        <dbReference type="PROSITE-ProRule" id="PRU00339"/>
    </source>
</evidence>
<evidence type="ECO:0000256" key="6">
    <source>
        <dbReference type="ARBA" id="ARBA00022840"/>
    </source>
</evidence>
<evidence type="ECO:0000313" key="11">
    <source>
        <dbReference type="Proteomes" id="UP000271624"/>
    </source>
</evidence>
<accession>A0A3S1C8M9</accession>
<keyword evidence="5 7" id="KW-0802">TPR repeat</keyword>
<dbReference type="SUPFAM" id="SSF48452">
    <property type="entry name" value="TPR-like"/>
    <property type="match status" value="1"/>
</dbReference>
<dbReference type="AlphaFoldDB" id="A0A3S1C8M9"/>
<keyword evidence="6 8" id="KW-0067">ATP-binding</keyword>
<evidence type="ECO:0000256" key="1">
    <source>
        <dbReference type="ARBA" id="ARBA00022679"/>
    </source>
</evidence>
<evidence type="ECO:0000313" key="10">
    <source>
        <dbReference type="EMBL" id="RUT02397.1"/>
    </source>
</evidence>
<dbReference type="SUPFAM" id="SSF56112">
    <property type="entry name" value="Protein kinase-like (PK-like)"/>
    <property type="match status" value="1"/>
</dbReference>
<keyword evidence="1" id="KW-0808">Transferase</keyword>
<dbReference type="InterPro" id="IPR008271">
    <property type="entry name" value="Ser/Thr_kinase_AS"/>
</dbReference>
<organism evidence="10 11">
    <name type="scientific">Dulcicalothrix desertica PCC 7102</name>
    <dbReference type="NCBI Taxonomy" id="232991"/>
    <lineage>
        <taxon>Bacteria</taxon>
        <taxon>Bacillati</taxon>
        <taxon>Cyanobacteriota</taxon>
        <taxon>Cyanophyceae</taxon>
        <taxon>Nostocales</taxon>
        <taxon>Calotrichaceae</taxon>
        <taxon>Dulcicalothrix</taxon>
    </lineage>
</organism>
<dbReference type="PROSITE" id="PS50005">
    <property type="entry name" value="TPR"/>
    <property type="match status" value="2"/>
</dbReference>
<evidence type="ECO:0000256" key="4">
    <source>
        <dbReference type="ARBA" id="ARBA00022777"/>
    </source>
</evidence>
<name>A0A3S1C8M9_9CYAN</name>
<feature type="domain" description="Protein kinase" evidence="9">
    <location>
        <begin position="48"/>
        <end position="319"/>
    </location>
</feature>
<dbReference type="PROSITE" id="PS00108">
    <property type="entry name" value="PROTEIN_KINASE_ST"/>
    <property type="match status" value="1"/>
</dbReference>
<dbReference type="Pfam" id="PF07719">
    <property type="entry name" value="TPR_2"/>
    <property type="match status" value="1"/>
</dbReference>
<dbReference type="InterPro" id="IPR019734">
    <property type="entry name" value="TPR_rpt"/>
</dbReference>
<keyword evidence="11" id="KW-1185">Reference proteome</keyword>
<dbReference type="PROSITE" id="PS50011">
    <property type="entry name" value="PROTEIN_KINASE_DOM"/>
    <property type="match status" value="1"/>
</dbReference>
<proteinExistence type="predicted"/>
<evidence type="ECO:0000256" key="2">
    <source>
        <dbReference type="ARBA" id="ARBA00022737"/>
    </source>
</evidence>
<evidence type="ECO:0000256" key="3">
    <source>
        <dbReference type="ARBA" id="ARBA00022741"/>
    </source>
</evidence>
<dbReference type="InterPro" id="IPR000719">
    <property type="entry name" value="Prot_kinase_dom"/>
</dbReference>
<dbReference type="PANTHER" id="PTHR43289">
    <property type="entry name" value="MITOGEN-ACTIVATED PROTEIN KINASE KINASE KINASE 20-RELATED"/>
    <property type="match status" value="1"/>
</dbReference>
<dbReference type="SMART" id="SM00220">
    <property type="entry name" value="S_TKc"/>
    <property type="match status" value="1"/>
</dbReference>
<dbReference type="Proteomes" id="UP000271624">
    <property type="component" value="Unassembled WGS sequence"/>
</dbReference>
<dbReference type="InterPro" id="IPR011009">
    <property type="entry name" value="Kinase-like_dom_sf"/>
</dbReference>
<comment type="caution">
    <text evidence="10">The sequence shown here is derived from an EMBL/GenBank/DDBJ whole genome shotgun (WGS) entry which is preliminary data.</text>
</comment>
<dbReference type="Gene3D" id="1.25.40.10">
    <property type="entry name" value="Tetratricopeptide repeat domain"/>
    <property type="match status" value="2"/>
</dbReference>
<dbReference type="InterPro" id="IPR013105">
    <property type="entry name" value="TPR_2"/>
</dbReference>
<keyword evidence="3 8" id="KW-0547">Nucleotide-binding</keyword>
<dbReference type="PROSITE" id="PS50293">
    <property type="entry name" value="TPR_REGION"/>
    <property type="match status" value="1"/>
</dbReference>
<dbReference type="PROSITE" id="PS00107">
    <property type="entry name" value="PROTEIN_KINASE_ATP"/>
    <property type="match status" value="1"/>
</dbReference>
<dbReference type="Gene3D" id="1.10.510.10">
    <property type="entry name" value="Transferase(Phosphotransferase) domain 1"/>
    <property type="match status" value="1"/>
</dbReference>
<dbReference type="InterPro" id="IPR017441">
    <property type="entry name" value="Protein_kinase_ATP_BS"/>
</dbReference>
<reference evidence="10" key="1">
    <citation type="submission" date="2018-12" db="EMBL/GenBank/DDBJ databases">
        <authorList>
            <person name="Will S."/>
            <person name="Neumann-Schaal M."/>
            <person name="Henke P."/>
        </authorList>
    </citation>
    <scope>NUCLEOTIDE SEQUENCE</scope>
    <source>
        <strain evidence="10">PCC 7102</strain>
    </source>
</reference>
<protein>
    <recommendedName>
        <fullName evidence="9">Protein kinase domain-containing protein</fullName>
    </recommendedName>
</protein>
<gene>
    <name evidence="10" type="ORF">DSM106972_058750</name>
</gene>
<reference evidence="10" key="2">
    <citation type="journal article" date="2019" name="Genome Biol. Evol.">
        <title>Day and night: Metabolic profiles and evolutionary relationships of six axenic non-marine cyanobacteria.</title>
        <authorList>
            <person name="Will S.E."/>
            <person name="Henke P."/>
            <person name="Boedeker C."/>
            <person name="Huang S."/>
            <person name="Brinkmann H."/>
            <person name="Rohde M."/>
            <person name="Jarek M."/>
            <person name="Friedl T."/>
            <person name="Seufert S."/>
            <person name="Schumacher M."/>
            <person name="Overmann J."/>
            <person name="Neumann-Schaal M."/>
            <person name="Petersen J."/>
        </authorList>
    </citation>
    <scope>NUCLEOTIDE SEQUENCE [LARGE SCALE GENOMIC DNA]</scope>
    <source>
        <strain evidence="10">PCC 7102</strain>
    </source>
</reference>
<dbReference type="SMART" id="SM00028">
    <property type="entry name" value="TPR"/>
    <property type="match status" value="5"/>
</dbReference>
<feature type="repeat" description="TPR" evidence="7">
    <location>
        <begin position="386"/>
        <end position="419"/>
    </location>
</feature>
<evidence type="ECO:0000256" key="5">
    <source>
        <dbReference type="ARBA" id="ARBA00022803"/>
    </source>
</evidence>
<feature type="binding site" evidence="8">
    <location>
        <position position="77"/>
    </location>
    <ligand>
        <name>ATP</name>
        <dbReference type="ChEBI" id="CHEBI:30616"/>
    </ligand>
</feature>
<dbReference type="CDD" id="cd14014">
    <property type="entry name" value="STKc_PknB_like"/>
    <property type="match status" value="1"/>
</dbReference>
<dbReference type="Pfam" id="PF00069">
    <property type="entry name" value="Pkinase"/>
    <property type="match status" value="1"/>
</dbReference>
<dbReference type="GO" id="GO:0005524">
    <property type="term" value="F:ATP binding"/>
    <property type="evidence" value="ECO:0007669"/>
    <property type="project" value="UniProtKB-UniRule"/>
</dbReference>
<evidence type="ECO:0000259" key="9">
    <source>
        <dbReference type="PROSITE" id="PS50011"/>
    </source>
</evidence>
<keyword evidence="4" id="KW-0418">Kinase</keyword>
<dbReference type="GO" id="GO:0004674">
    <property type="term" value="F:protein serine/threonine kinase activity"/>
    <property type="evidence" value="ECO:0007669"/>
    <property type="project" value="TreeGrafter"/>
</dbReference>